<gene>
    <name evidence="2" type="ORF">NLJ89_g436</name>
</gene>
<dbReference type="AlphaFoldDB" id="A0A9W8N1T9"/>
<evidence type="ECO:0000313" key="2">
    <source>
        <dbReference type="EMBL" id="KAJ3517546.1"/>
    </source>
</evidence>
<evidence type="ECO:0008006" key="4">
    <source>
        <dbReference type="Google" id="ProtNLM"/>
    </source>
</evidence>
<proteinExistence type="predicted"/>
<dbReference type="InterPro" id="IPR012341">
    <property type="entry name" value="6hp_glycosidase-like_sf"/>
</dbReference>
<accession>A0A9W8N1T9</accession>
<name>A0A9W8N1T9_9AGAR</name>
<dbReference type="PANTHER" id="PTHR33886">
    <property type="entry name" value="UNSATURATED RHAMNOGALACTURONAN HYDROLASE (EUROFUNG)"/>
    <property type="match status" value="1"/>
</dbReference>
<dbReference type="Gene3D" id="1.50.10.10">
    <property type="match status" value="1"/>
</dbReference>
<reference evidence="2" key="1">
    <citation type="submission" date="2022-07" db="EMBL/GenBank/DDBJ databases">
        <title>Genome Sequence of Agrocybe chaxingu.</title>
        <authorList>
            <person name="Buettner E."/>
        </authorList>
    </citation>
    <scope>NUCLEOTIDE SEQUENCE</scope>
    <source>
        <strain evidence="2">MP-N11</strain>
    </source>
</reference>
<organism evidence="2 3">
    <name type="scientific">Agrocybe chaxingu</name>
    <dbReference type="NCBI Taxonomy" id="84603"/>
    <lineage>
        <taxon>Eukaryota</taxon>
        <taxon>Fungi</taxon>
        <taxon>Dikarya</taxon>
        <taxon>Basidiomycota</taxon>
        <taxon>Agaricomycotina</taxon>
        <taxon>Agaricomycetes</taxon>
        <taxon>Agaricomycetidae</taxon>
        <taxon>Agaricales</taxon>
        <taxon>Agaricineae</taxon>
        <taxon>Strophariaceae</taxon>
        <taxon>Agrocybe</taxon>
    </lineage>
</organism>
<dbReference type="PANTHER" id="PTHR33886:SF8">
    <property type="entry name" value="UNSATURATED RHAMNOGALACTURONAN HYDROLASE (EUROFUNG)"/>
    <property type="match status" value="1"/>
</dbReference>
<evidence type="ECO:0000313" key="3">
    <source>
        <dbReference type="Proteomes" id="UP001148786"/>
    </source>
</evidence>
<keyword evidence="1" id="KW-0378">Hydrolase</keyword>
<dbReference type="InterPro" id="IPR052043">
    <property type="entry name" value="PolySaccharide_Degr_Enz"/>
</dbReference>
<protein>
    <recommendedName>
        <fullName evidence="4">Glycoside hydrolase family 105 protein</fullName>
    </recommendedName>
</protein>
<dbReference type="Pfam" id="PF07470">
    <property type="entry name" value="Glyco_hydro_88"/>
    <property type="match status" value="1"/>
</dbReference>
<comment type="caution">
    <text evidence="2">The sequence shown here is derived from an EMBL/GenBank/DDBJ whole genome shotgun (WGS) entry which is preliminary data.</text>
</comment>
<evidence type="ECO:0000256" key="1">
    <source>
        <dbReference type="ARBA" id="ARBA00022801"/>
    </source>
</evidence>
<dbReference type="EMBL" id="JANKHO010000016">
    <property type="protein sequence ID" value="KAJ3517546.1"/>
    <property type="molecule type" value="Genomic_DNA"/>
</dbReference>
<dbReference type="OrthoDB" id="2305845at2759"/>
<keyword evidence="3" id="KW-1185">Reference proteome</keyword>
<dbReference type="InterPro" id="IPR010905">
    <property type="entry name" value="Glyco_hydro_88"/>
</dbReference>
<sequence length="369" mass="41812">MSSRNVNHVKIQVLRDIQKVINCLVNIEDATGEYLMTLADGRVIDTKGWNDWEWTHGIGLYGLWRLYEITGDKKALNICVDWFDARFEIGTSKNVNTMSPLLTAAHVHQAKLANYLVHLESWAEWVMYEMPRTEEGGLQHITYLDAHPQQLWDDTLMMSVLPLAKIGLVLGRKAYVEEAKRQFILHAQYLRDIQSGLWFHGWTFAGRHHFGRVRWARGNCWITVAIPDFLELLEPPPDDGLRLFLISALVAQIDALVACQDQESGLWHTVLDDPTSYLEASATAGFAYGILKALRLRLIPKETRYVDAGKKAIQGVINNISDAGELLNVSFGTPVFNDAESYKNIPLTPMPYGQSLALLALTEYFRTLL</sequence>
<dbReference type="GO" id="GO:0005975">
    <property type="term" value="P:carbohydrate metabolic process"/>
    <property type="evidence" value="ECO:0007669"/>
    <property type="project" value="InterPro"/>
</dbReference>
<dbReference type="Proteomes" id="UP001148786">
    <property type="component" value="Unassembled WGS sequence"/>
</dbReference>
<dbReference type="GO" id="GO:0016787">
    <property type="term" value="F:hydrolase activity"/>
    <property type="evidence" value="ECO:0007669"/>
    <property type="project" value="UniProtKB-KW"/>
</dbReference>
<dbReference type="InterPro" id="IPR008928">
    <property type="entry name" value="6-hairpin_glycosidase_sf"/>
</dbReference>
<dbReference type="SUPFAM" id="SSF48208">
    <property type="entry name" value="Six-hairpin glycosidases"/>
    <property type="match status" value="1"/>
</dbReference>